<feature type="compositionally biased region" description="Low complexity" evidence="1">
    <location>
        <begin position="195"/>
        <end position="229"/>
    </location>
</feature>
<feature type="compositionally biased region" description="Basic and acidic residues" evidence="1">
    <location>
        <begin position="162"/>
        <end position="174"/>
    </location>
</feature>
<feature type="region of interest" description="Disordered" evidence="1">
    <location>
        <begin position="1"/>
        <end position="38"/>
    </location>
</feature>
<comment type="caution">
    <text evidence="2">The sequence shown here is derived from an EMBL/GenBank/DDBJ whole genome shotgun (WGS) entry which is preliminary data.</text>
</comment>
<protein>
    <submittedName>
        <fullName evidence="2">Uncharacterized protein</fullName>
    </submittedName>
</protein>
<name>A0AAN6V183_9PEZI</name>
<feature type="region of interest" description="Disordered" evidence="1">
    <location>
        <begin position="61"/>
        <end position="84"/>
    </location>
</feature>
<dbReference type="RefSeq" id="XP_062636353.1">
    <property type="nucleotide sequence ID" value="XM_062784026.1"/>
</dbReference>
<keyword evidence="3" id="KW-1185">Reference proteome</keyword>
<reference evidence="2" key="1">
    <citation type="journal article" date="2023" name="Mol. Phylogenet. Evol.">
        <title>Genome-scale phylogeny and comparative genomics of the fungal order Sordariales.</title>
        <authorList>
            <person name="Hensen N."/>
            <person name="Bonometti L."/>
            <person name="Westerberg I."/>
            <person name="Brannstrom I.O."/>
            <person name="Guillou S."/>
            <person name="Cros-Aarteil S."/>
            <person name="Calhoun S."/>
            <person name="Haridas S."/>
            <person name="Kuo A."/>
            <person name="Mondo S."/>
            <person name="Pangilinan J."/>
            <person name="Riley R."/>
            <person name="LaButti K."/>
            <person name="Andreopoulos B."/>
            <person name="Lipzen A."/>
            <person name="Chen C."/>
            <person name="Yan M."/>
            <person name="Daum C."/>
            <person name="Ng V."/>
            <person name="Clum A."/>
            <person name="Steindorff A."/>
            <person name="Ohm R.A."/>
            <person name="Martin F."/>
            <person name="Silar P."/>
            <person name="Natvig D.O."/>
            <person name="Lalanne C."/>
            <person name="Gautier V."/>
            <person name="Ament-Velasquez S.L."/>
            <person name="Kruys A."/>
            <person name="Hutchinson M.I."/>
            <person name="Powell A.J."/>
            <person name="Barry K."/>
            <person name="Miller A.N."/>
            <person name="Grigoriev I.V."/>
            <person name="Debuchy R."/>
            <person name="Gladieux P."/>
            <person name="Hiltunen Thoren M."/>
            <person name="Johannesson H."/>
        </authorList>
    </citation>
    <scope>NUCLEOTIDE SEQUENCE</scope>
    <source>
        <strain evidence="2">CBS 141.50</strain>
    </source>
</reference>
<dbReference type="Gene3D" id="6.10.250.2790">
    <property type="match status" value="1"/>
</dbReference>
<evidence type="ECO:0000313" key="2">
    <source>
        <dbReference type="EMBL" id="KAK4142982.1"/>
    </source>
</evidence>
<sequence>MSWDSKVARRRQSSAASGTRNIAIHARQQAKRSIQPQSQHVADPFLQDFLNPSFDPASYLNATLPPLQTSSRTPASQASSQAPVPLSELSIQTQTVLSQLNAHTTRLTNTLTELTNEILRSGGRLAYEVELLRGETLGLAETLTEGLEDDIAKFVPGGIKDSFAEPRTATDGHSHGTSTHQRRASILSIPPQPPAIAAATTTTSGSTEPSTTTDTATADPTTTTTTTTPPTAPNEPPYITQLRTLTLVRARLESVIKTFGDAMEFVFPPSALSVSSSFLSVSAPDAGGNNHSTEEKGQQVLQKLRDEVAGLLLGLGSSDGGGDGPGDGDPIKGIEDAARRVEELKDLALVWKGTAEEKGRAKFIESLARMVEDRHRELLREANEQQQQQQQAGGRRDGGGRAGSGGKNDGSNGAGRVNGGGDADGAGQAEAKGYAGAYGLISQLQKLRNGL</sequence>
<feature type="region of interest" description="Disordered" evidence="1">
    <location>
        <begin position="162"/>
        <end position="237"/>
    </location>
</feature>
<dbReference type="Proteomes" id="UP001302676">
    <property type="component" value="Unassembled WGS sequence"/>
</dbReference>
<accession>A0AAN6V183</accession>
<feature type="region of interest" description="Disordered" evidence="1">
    <location>
        <begin position="381"/>
        <end position="429"/>
    </location>
</feature>
<proteinExistence type="predicted"/>
<evidence type="ECO:0000313" key="3">
    <source>
        <dbReference type="Proteomes" id="UP001302676"/>
    </source>
</evidence>
<organism evidence="2 3">
    <name type="scientific">Dichotomopilus funicola</name>
    <dbReference type="NCBI Taxonomy" id="1934379"/>
    <lineage>
        <taxon>Eukaryota</taxon>
        <taxon>Fungi</taxon>
        <taxon>Dikarya</taxon>
        <taxon>Ascomycota</taxon>
        <taxon>Pezizomycotina</taxon>
        <taxon>Sordariomycetes</taxon>
        <taxon>Sordariomycetidae</taxon>
        <taxon>Sordariales</taxon>
        <taxon>Chaetomiaceae</taxon>
        <taxon>Dichotomopilus</taxon>
    </lineage>
</organism>
<evidence type="ECO:0000256" key="1">
    <source>
        <dbReference type="SAM" id="MobiDB-lite"/>
    </source>
</evidence>
<dbReference type="AlphaFoldDB" id="A0AAN6V183"/>
<dbReference type="EMBL" id="MU853591">
    <property type="protein sequence ID" value="KAK4142982.1"/>
    <property type="molecule type" value="Genomic_DNA"/>
</dbReference>
<dbReference type="GeneID" id="87820639"/>
<reference evidence="2" key="2">
    <citation type="submission" date="2023-05" db="EMBL/GenBank/DDBJ databases">
        <authorList>
            <consortium name="Lawrence Berkeley National Laboratory"/>
            <person name="Steindorff A."/>
            <person name="Hensen N."/>
            <person name="Bonometti L."/>
            <person name="Westerberg I."/>
            <person name="Brannstrom I.O."/>
            <person name="Guillou S."/>
            <person name="Cros-Aarteil S."/>
            <person name="Calhoun S."/>
            <person name="Haridas S."/>
            <person name="Kuo A."/>
            <person name="Mondo S."/>
            <person name="Pangilinan J."/>
            <person name="Riley R."/>
            <person name="Labutti K."/>
            <person name="Andreopoulos B."/>
            <person name="Lipzen A."/>
            <person name="Chen C."/>
            <person name="Yanf M."/>
            <person name="Daum C."/>
            <person name="Ng V."/>
            <person name="Clum A."/>
            <person name="Ohm R."/>
            <person name="Martin F."/>
            <person name="Silar P."/>
            <person name="Natvig D."/>
            <person name="Lalanne C."/>
            <person name="Gautier V."/>
            <person name="Ament-Velasquez S.L."/>
            <person name="Kruys A."/>
            <person name="Hutchinson M.I."/>
            <person name="Powell A.J."/>
            <person name="Barry K."/>
            <person name="Miller A.N."/>
            <person name="Grigoriev I.V."/>
            <person name="Debuchy R."/>
            <person name="Gladieux P."/>
            <person name="Thoren M.H."/>
            <person name="Johannesson H."/>
        </authorList>
    </citation>
    <scope>NUCLEOTIDE SEQUENCE</scope>
    <source>
        <strain evidence="2">CBS 141.50</strain>
    </source>
</reference>
<gene>
    <name evidence="2" type="ORF">C8A04DRAFT_37854</name>
</gene>
<feature type="compositionally biased region" description="Polar residues" evidence="1">
    <location>
        <begin position="66"/>
        <end position="82"/>
    </location>
</feature>
<feature type="compositionally biased region" description="Gly residues" evidence="1">
    <location>
        <begin position="400"/>
        <end position="424"/>
    </location>
</feature>